<reference evidence="8 9" key="1">
    <citation type="submission" date="2018-11" db="EMBL/GenBank/DDBJ databases">
        <authorList>
            <person name="Li F."/>
        </authorList>
    </citation>
    <scope>NUCLEOTIDE SEQUENCE [LARGE SCALE GENOMIC DNA]</scope>
    <source>
        <strain evidence="8 9">Gsoil 818</strain>
    </source>
</reference>
<dbReference type="OrthoDB" id="9815778at2"/>
<evidence type="ECO:0000256" key="4">
    <source>
        <dbReference type="ARBA" id="ARBA00022807"/>
    </source>
</evidence>
<gene>
    <name evidence="8" type="ORF">EFL26_17835</name>
</gene>
<keyword evidence="9" id="KW-1185">Reference proteome</keyword>
<evidence type="ECO:0000256" key="1">
    <source>
        <dbReference type="ARBA" id="ARBA00007074"/>
    </source>
</evidence>
<evidence type="ECO:0000313" key="8">
    <source>
        <dbReference type="EMBL" id="RNM12498.1"/>
    </source>
</evidence>
<comment type="similarity">
    <text evidence="1">Belongs to the peptidase C40 family.</text>
</comment>
<keyword evidence="4" id="KW-0788">Thiol protease</keyword>
<evidence type="ECO:0000256" key="5">
    <source>
        <dbReference type="SAM" id="MobiDB-lite"/>
    </source>
</evidence>
<keyword evidence="3" id="KW-0378">Hydrolase</keyword>
<dbReference type="EMBL" id="RJSF01000044">
    <property type="protein sequence ID" value="RNM12498.1"/>
    <property type="molecule type" value="Genomic_DNA"/>
</dbReference>
<sequence>MNRHTARAALTALLLTVAVACGSAPSAAPSPTHTAAGSGTTPSAPAATAVAPPARQAALTAGGSAWVSVSVARLWQSPGSPWPVDAPALAAPVRFRAWLGAMSLSQRRALDLRSDTEALLGDRVVVVRLRPHWAKVVVPSQPSQKDPRGYPGWVPRRQITATPPRAAAQLATVTSRTAWVRTDDSAARRVVEVSFGTNLPVVEQVPGYVRVTMPRGSVRRLPTAAVVVHDRNQPAIAPSRAGVVRTAKSFLGLQYLWGGLSGFGLDCSGLTWLSHRVHGITTPRDALPQSQHGRVVTTRQPGDLLFYAAHGLVHHVSMYVGDGLMIHAPRTGQPVQIVSFSAPPLRAEYSGARSYLD</sequence>
<dbReference type="GO" id="GO:0006508">
    <property type="term" value="P:proteolysis"/>
    <property type="evidence" value="ECO:0007669"/>
    <property type="project" value="UniProtKB-KW"/>
</dbReference>
<dbReference type="PANTHER" id="PTHR47053">
    <property type="entry name" value="MUREIN DD-ENDOPEPTIDASE MEPH-RELATED"/>
    <property type="match status" value="1"/>
</dbReference>
<feature type="domain" description="NlpC/P60" evidence="7">
    <location>
        <begin position="237"/>
        <end position="356"/>
    </location>
</feature>
<dbReference type="Pfam" id="PF00877">
    <property type="entry name" value="NLPC_P60"/>
    <property type="match status" value="1"/>
</dbReference>
<dbReference type="AlphaFoldDB" id="A0A3N0GK47"/>
<dbReference type="Gene3D" id="3.90.1720.10">
    <property type="entry name" value="endopeptidase domain like (from Nostoc punctiforme)"/>
    <property type="match status" value="1"/>
</dbReference>
<comment type="caution">
    <text evidence="8">The sequence shown here is derived from an EMBL/GenBank/DDBJ whole genome shotgun (WGS) entry which is preliminary data.</text>
</comment>
<name>A0A3N0GK47_9ACTN</name>
<dbReference type="InterPro" id="IPR057812">
    <property type="entry name" value="SH3_YKFC_2nd"/>
</dbReference>
<evidence type="ECO:0000259" key="7">
    <source>
        <dbReference type="PROSITE" id="PS51935"/>
    </source>
</evidence>
<evidence type="ECO:0000256" key="2">
    <source>
        <dbReference type="ARBA" id="ARBA00022670"/>
    </source>
</evidence>
<proteinExistence type="inferred from homology"/>
<feature type="region of interest" description="Disordered" evidence="5">
    <location>
        <begin position="26"/>
        <end position="49"/>
    </location>
</feature>
<dbReference type="InterPro" id="IPR038765">
    <property type="entry name" value="Papain-like_cys_pep_sf"/>
</dbReference>
<organism evidence="8 9">
    <name type="scientific">Nocardioides pocheonensis</name>
    <dbReference type="NCBI Taxonomy" id="661485"/>
    <lineage>
        <taxon>Bacteria</taxon>
        <taxon>Bacillati</taxon>
        <taxon>Actinomycetota</taxon>
        <taxon>Actinomycetes</taxon>
        <taxon>Propionibacteriales</taxon>
        <taxon>Nocardioidaceae</taxon>
        <taxon>Nocardioides</taxon>
    </lineage>
</organism>
<dbReference type="GO" id="GO:0008234">
    <property type="term" value="F:cysteine-type peptidase activity"/>
    <property type="evidence" value="ECO:0007669"/>
    <property type="project" value="UniProtKB-KW"/>
</dbReference>
<feature type="chain" id="PRO_5039495554" evidence="6">
    <location>
        <begin position="21"/>
        <end position="357"/>
    </location>
</feature>
<dbReference type="Pfam" id="PF23795">
    <property type="entry name" value="SH3_YKFC_2nd"/>
    <property type="match status" value="1"/>
</dbReference>
<feature type="signal peptide" evidence="6">
    <location>
        <begin position="1"/>
        <end position="20"/>
    </location>
</feature>
<dbReference type="Proteomes" id="UP000279994">
    <property type="component" value="Unassembled WGS sequence"/>
</dbReference>
<dbReference type="PANTHER" id="PTHR47053:SF3">
    <property type="entry name" value="GAMMA-D-GLUTAMYL-L-LYSINE DIPEPTIDYL-PEPTIDASE"/>
    <property type="match status" value="1"/>
</dbReference>
<evidence type="ECO:0000256" key="3">
    <source>
        <dbReference type="ARBA" id="ARBA00022801"/>
    </source>
</evidence>
<protein>
    <submittedName>
        <fullName evidence="8">NlpC/P60 family protein</fullName>
    </submittedName>
</protein>
<dbReference type="PROSITE" id="PS51257">
    <property type="entry name" value="PROKAR_LIPOPROTEIN"/>
    <property type="match status" value="1"/>
</dbReference>
<evidence type="ECO:0000313" key="9">
    <source>
        <dbReference type="Proteomes" id="UP000279994"/>
    </source>
</evidence>
<keyword evidence="2" id="KW-0645">Protease</keyword>
<dbReference type="RefSeq" id="WP_123224262.1">
    <property type="nucleotide sequence ID" value="NZ_RJSF01000044.1"/>
</dbReference>
<dbReference type="Gene3D" id="2.30.30.40">
    <property type="entry name" value="SH3 Domains"/>
    <property type="match status" value="1"/>
</dbReference>
<accession>A0A3N0GK47</accession>
<dbReference type="InterPro" id="IPR051202">
    <property type="entry name" value="Peptidase_C40"/>
</dbReference>
<evidence type="ECO:0000256" key="6">
    <source>
        <dbReference type="SAM" id="SignalP"/>
    </source>
</evidence>
<dbReference type="InterPro" id="IPR000064">
    <property type="entry name" value="NLP_P60_dom"/>
</dbReference>
<dbReference type="PROSITE" id="PS51935">
    <property type="entry name" value="NLPC_P60"/>
    <property type="match status" value="1"/>
</dbReference>
<dbReference type="SUPFAM" id="SSF54001">
    <property type="entry name" value="Cysteine proteinases"/>
    <property type="match status" value="1"/>
</dbReference>
<keyword evidence="6" id="KW-0732">Signal</keyword>